<accession>A0A9P1CPF3</accession>
<feature type="region of interest" description="Disordered" evidence="3">
    <location>
        <begin position="1003"/>
        <end position="1045"/>
    </location>
</feature>
<dbReference type="GO" id="GO:0015074">
    <property type="term" value="P:DNA integration"/>
    <property type="evidence" value="ECO:0007669"/>
    <property type="project" value="InterPro"/>
</dbReference>
<dbReference type="EMBL" id="CAMXCT020001990">
    <property type="protein sequence ID" value="CAL1148127.1"/>
    <property type="molecule type" value="Genomic_DNA"/>
</dbReference>
<evidence type="ECO:0000256" key="1">
    <source>
        <dbReference type="ARBA" id="ARBA00023172"/>
    </source>
</evidence>
<dbReference type="EMBL" id="CAMXCT030001990">
    <property type="protein sequence ID" value="CAL4782064.1"/>
    <property type="molecule type" value="Genomic_DNA"/>
</dbReference>
<feature type="region of interest" description="Disordered" evidence="3">
    <location>
        <begin position="406"/>
        <end position="427"/>
    </location>
</feature>
<evidence type="ECO:0000313" key="5">
    <source>
        <dbReference type="EMBL" id="CAL1148127.1"/>
    </source>
</evidence>
<protein>
    <submittedName>
        <fullName evidence="4">Uncharacterized protein</fullName>
    </submittedName>
</protein>
<dbReference type="InterPro" id="IPR013762">
    <property type="entry name" value="Integrase-like_cat_sf"/>
</dbReference>
<feature type="region of interest" description="Disordered" evidence="3">
    <location>
        <begin position="483"/>
        <end position="537"/>
    </location>
</feature>
<evidence type="ECO:0000313" key="6">
    <source>
        <dbReference type="Proteomes" id="UP001152797"/>
    </source>
</evidence>
<evidence type="ECO:0000256" key="2">
    <source>
        <dbReference type="SAM" id="Coils"/>
    </source>
</evidence>
<feature type="compositionally biased region" description="Basic and acidic residues" evidence="3">
    <location>
        <begin position="483"/>
        <end position="498"/>
    </location>
</feature>
<feature type="region of interest" description="Disordered" evidence="3">
    <location>
        <begin position="103"/>
        <end position="128"/>
    </location>
</feature>
<dbReference type="EMBL" id="CAMXCT010001990">
    <property type="protein sequence ID" value="CAI3994752.1"/>
    <property type="molecule type" value="Genomic_DNA"/>
</dbReference>
<feature type="compositionally biased region" description="Low complexity" evidence="3">
    <location>
        <begin position="511"/>
        <end position="520"/>
    </location>
</feature>
<keyword evidence="2" id="KW-0175">Coiled coil</keyword>
<feature type="non-terminal residue" evidence="4">
    <location>
        <position position="1"/>
    </location>
</feature>
<comment type="caution">
    <text evidence="4">The sequence shown here is derived from an EMBL/GenBank/DDBJ whole genome shotgun (WGS) entry which is preliminary data.</text>
</comment>
<reference evidence="5" key="2">
    <citation type="submission" date="2024-04" db="EMBL/GenBank/DDBJ databases">
        <authorList>
            <person name="Chen Y."/>
            <person name="Shah S."/>
            <person name="Dougan E. K."/>
            <person name="Thang M."/>
            <person name="Chan C."/>
        </authorList>
    </citation>
    <scope>NUCLEOTIDE SEQUENCE [LARGE SCALE GENOMIC DNA]</scope>
</reference>
<dbReference type="SUPFAM" id="SSF56349">
    <property type="entry name" value="DNA breaking-rejoining enzymes"/>
    <property type="match status" value="1"/>
</dbReference>
<reference evidence="4" key="1">
    <citation type="submission" date="2022-10" db="EMBL/GenBank/DDBJ databases">
        <authorList>
            <person name="Chen Y."/>
            <person name="Dougan E. K."/>
            <person name="Chan C."/>
            <person name="Rhodes N."/>
            <person name="Thang M."/>
        </authorList>
    </citation>
    <scope>NUCLEOTIDE SEQUENCE</scope>
</reference>
<dbReference type="InterPro" id="IPR011010">
    <property type="entry name" value="DNA_brk_join_enz"/>
</dbReference>
<dbReference type="GO" id="GO:0003677">
    <property type="term" value="F:DNA binding"/>
    <property type="evidence" value="ECO:0007669"/>
    <property type="project" value="InterPro"/>
</dbReference>
<evidence type="ECO:0000313" key="4">
    <source>
        <dbReference type="EMBL" id="CAI3994752.1"/>
    </source>
</evidence>
<organism evidence="4">
    <name type="scientific">Cladocopium goreaui</name>
    <dbReference type="NCBI Taxonomy" id="2562237"/>
    <lineage>
        <taxon>Eukaryota</taxon>
        <taxon>Sar</taxon>
        <taxon>Alveolata</taxon>
        <taxon>Dinophyceae</taxon>
        <taxon>Suessiales</taxon>
        <taxon>Symbiodiniaceae</taxon>
        <taxon>Cladocopium</taxon>
    </lineage>
</organism>
<gene>
    <name evidence="4" type="ORF">C1SCF055_LOCUS21375</name>
</gene>
<dbReference type="GO" id="GO:0006310">
    <property type="term" value="P:DNA recombination"/>
    <property type="evidence" value="ECO:0007669"/>
    <property type="project" value="UniProtKB-KW"/>
</dbReference>
<name>A0A9P1CPF3_9DINO</name>
<feature type="coiled-coil region" evidence="2">
    <location>
        <begin position="1378"/>
        <end position="1405"/>
    </location>
</feature>
<keyword evidence="6" id="KW-1185">Reference proteome</keyword>
<sequence length="1467" mass="164087">MWPPASTTTIAGVLEFFSVPGPLWQAFCGAAGDPGDDLRLMASLPAPMVAEAVTACTLQTGDGGRRISAVEAIQLGLVYRACHQLIHLAGGGNLGTWEDPNPWAESPTSSMAREPTTLGTSTAPTTERKMKLSQVADQGDESEFTIMPESNKALFYTKYISKMGGLPADSEDPTTEQLSAIIRKVRVLHQPPYCDFAVFVPFARRHLRAQKYQSFVLQEDGSFLQKMVAGPSCFTHWQACFRVMRTALIMTDIISLANLMEWEALVERMNRQYPGCWGLIAAAEDRGRGEFMAKTLAKVRLEMDQGGRPPLGWRPEEPWDIIWGRVLRDKEFWSEEVHVPAISWTARGGKGKPLTPMEELADATMQGGRQALQAETTEGDNDTGGRRKNRAVKGTELTKEIRCTTKRKRFTGDDPDGEDEPPKDKVHVKGTYMDFDELVVMQNRINFLKGAAADTFKEAMDVDEVTNTITKSDDYKRGLAWKEKTESERDKKKLKGEQAAEGGNREGGTPASSSQASSSQDLTWKGGHGKHGMLKEPKAKAEVPKALVYLGGMRDPHRAVVKLPTLQNLGTKMWERWQRFRTAHPKALEVAESYGTEVCEFNEEVVDLWRAELCDLWGADLPGVVLRPRGAYGTPVHHGMLAAWVRSVEDDVAEAEIELNRYENLGYLRRIDAKTAEEVYRKGSRANNATWIGVTLNVVDRDTLVLGLPMKFIEDLQGMLRKWEGSGYSPIKELRVVAGKTAWLGGVLPRARWVTSVFYAVLTQTLKEEEEDTPEKANRRNRRGLFAVKRLELARLWLINFLAAAKLRPMRRISLKTGQTAEVRIITDASPEALGGILNINGKIVAAFFSTVDEEQAGELLVEYKSSASQSVLETLAILVSLRRWSEKLKGLAITITVQPVETPRGNRAEAGKRWVHGEYQVNLRYRPSSSREIPGSSQILEVWISPYKEHIFHYKGGFLDFLNGMIDLLLDFLEGMIKDFFMVTIQTKGVGEAWNKFKGWVSPSKRRKTNPSEPPELELPAPTKSTRPELPTLKKGNGKNSHKDKLAKALVSARMLKNRQLKAPSIEKDFCAASSKGAKDAKKRTIDKLLTALTEPGPSLPLTVDTLKGLASALMDGGYKAGEGYVVEAKLWHVEEGHPWTDQLDRVFKQCKRALCRGQGPRKKAAEVGWDRRHNPFRLNFNKSEKAVKFGAQLFLFSVIWMLREIELALLSTEDLVMDHLSKRVTMNLRLSKMDAEGKGVRRTLQCLCKSNSCSKECPYLVSKNLVEMVEKFNGTNSPLALTKRRVLATKAQLVKTWRDLFGKEVSGHSGRRTGALNYIRSGWSITQVAHLGRWKSGAILAYAEEALEQLPANLNIMGPTLDHKGSQVLIDRPISEEELAEWKAQLRKEMDALKEDVERKDVETEENINYWVNFYKENPGTLPQKVQSLPGKTVHMNLARSAASPPISWRTACGWSFYGSKFVFA</sequence>
<evidence type="ECO:0000256" key="3">
    <source>
        <dbReference type="SAM" id="MobiDB-lite"/>
    </source>
</evidence>
<dbReference type="Gene3D" id="1.10.443.10">
    <property type="entry name" value="Intergrase catalytic core"/>
    <property type="match status" value="1"/>
</dbReference>
<feature type="compositionally biased region" description="Low complexity" evidence="3">
    <location>
        <begin position="116"/>
        <end position="125"/>
    </location>
</feature>
<proteinExistence type="predicted"/>
<keyword evidence="1" id="KW-0233">DNA recombination</keyword>
<dbReference type="Proteomes" id="UP001152797">
    <property type="component" value="Unassembled WGS sequence"/>
</dbReference>